<feature type="active site" description="Proton donor" evidence="20">
    <location>
        <position position="238"/>
    </location>
</feature>
<comment type="catalytic activity">
    <reaction evidence="19 20">
        <text>UDP-N-acetyl-alpha-D-muramate + NADP(+) = UDP-N-acetyl-3-O-(1-carboxyvinyl)-alpha-D-glucosamine + NADPH + H(+)</text>
        <dbReference type="Rhea" id="RHEA:12248"/>
        <dbReference type="ChEBI" id="CHEBI:15378"/>
        <dbReference type="ChEBI" id="CHEBI:57783"/>
        <dbReference type="ChEBI" id="CHEBI:58349"/>
        <dbReference type="ChEBI" id="CHEBI:68483"/>
        <dbReference type="ChEBI" id="CHEBI:70757"/>
        <dbReference type="EC" id="1.3.1.98"/>
    </reaction>
</comment>
<dbReference type="HAMAP" id="MF_00037">
    <property type="entry name" value="MurB"/>
    <property type="match status" value="1"/>
</dbReference>
<dbReference type="Gene3D" id="3.30.465.10">
    <property type="match status" value="1"/>
</dbReference>
<evidence type="ECO:0000256" key="6">
    <source>
        <dbReference type="ARBA" id="ARBA00012518"/>
    </source>
</evidence>
<dbReference type="GO" id="GO:0009252">
    <property type="term" value="P:peptidoglycan biosynthetic process"/>
    <property type="evidence" value="ECO:0007669"/>
    <property type="project" value="UniProtKB-UniRule"/>
</dbReference>
<dbReference type="AlphaFoldDB" id="A0A9D1WED8"/>
<evidence type="ECO:0000256" key="12">
    <source>
        <dbReference type="ARBA" id="ARBA00022857"/>
    </source>
</evidence>
<dbReference type="PANTHER" id="PTHR21071:SF4">
    <property type="entry name" value="UDP-N-ACETYLENOLPYRUVOYLGLUCOSAMINE REDUCTASE"/>
    <property type="match status" value="1"/>
</dbReference>
<dbReference type="SUPFAM" id="SSF56194">
    <property type="entry name" value="Uridine diphospho-N-Acetylenolpyruvylglucosamine reductase, MurB, C-terminal domain"/>
    <property type="match status" value="1"/>
</dbReference>
<dbReference type="NCBIfam" id="TIGR00179">
    <property type="entry name" value="murB"/>
    <property type="match status" value="1"/>
</dbReference>
<dbReference type="Gene3D" id="3.90.78.10">
    <property type="entry name" value="UDP-N-acetylenolpyruvoylglucosamine reductase, C-terminal domain"/>
    <property type="match status" value="1"/>
</dbReference>
<keyword evidence="9 20" id="KW-0132">Cell division</keyword>
<evidence type="ECO:0000256" key="17">
    <source>
        <dbReference type="ARBA" id="ARBA00023316"/>
    </source>
</evidence>
<dbReference type="PANTHER" id="PTHR21071">
    <property type="entry name" value="UDP-N-ACETYLENOLPYRUVOYLGLUCOSAMINE REDUCTASE"/>
    <property type="match status" value="1"/>
</dbReference>
<dbReference type="Gene3D" id="3.30.43.10">
    <property type="entry name" value="Uridine Diphospho-n-acetylenolpyruvylglucosamine Reductase, domain 2"/>
    <property type="match status" value="1"/>
</dbReference>
<dbReference type="PROSITE" id="PS51387">
    <property type="entry name" value="FAD_PCMH"/>
    <property type="match status" value="1"/>
</dbReference>
<gene>
    <name evidence="20 22" type="primary">murB</name>
    <name evidence="22" type="ORF">H9850_09310</name>
</gene>
<dbReference type="GO" id="GO:0071555">
    <property type="term" value="P:cell wall organization"/>
    <property type="evidence" value="ECO:0007669"/>
    <property type="project" value="UniProtKB-KW"/>
</dbReference>
<dbReference type="EMBL" id="DXEV01000183">
    <property type="protein sequence ID" value="HIX57651.1"/>
    <property type="molecule type" value="Genomic_DNA"/>
</dbReference>
<dbReference type="InterPro" id="IPR016167">
    <property type="entry name" value="FAD-bd_PCMH_sub1"/>
</dbReference>
<evidence type="ECO:0000256" key="13">
    <source>
        <dbReference type="ARBA" id="ARBA00022960"/>
    </source>
</evidence>
<feature type="domain" description="FAD-binding PCMH-type" evidence="21">
    <location>
        <begin position="12"/>
        <end position="194"/>
    </location>
</feature>
<evidence type="ECO:0000313" key="23">
    <source>
        <dbReference type="Proteomes" id="UP000886829"/>
    </source>
</evidence>
<dbReference type="InterPro" id="IPR036635">
    <property type="entry name" value="MurB_C_sf"/>
</dbReference>
<comment type="caution">
    <text evidence="22">The sequence shown here is derived from an EMBL/GenBank/DDBJ whole genome shotgun (WGS) entry which is preliminary data.</text>
</comment>
<dbReference type="GO" id="GO:0008762">
    <property type="term" value="F:UDP-N-acetylmuramate dehydrogenase activity"/>
    <property type="evidence" value="ECO:0007669"/>
    <property type="project" value="UniProtKB-UniRule"/>
</dbReference>
<evidence type="ECO:0000256" key="10">
    <source>
        <dbReference type="ARBA" id="ARBA00022630"/>
    </source>
</evidence>
<keyword evidence="15 20" id="KW-0560">Oxidoreductase</keyword>
<accession>A0A9D1WED8</accession>
<evidence type="ECO:0000256" key="20">
    <source>
        <dbReference type="HAMAP-Rule" id="MF_00037"/>
    </source>
</evidence>
<evidence type="ECO:0000256" key="18">
    <source>
        <dbReference type="ARBA" id="ARBA00031026"/>
    </source>
</evidence>
<evidence type="ECO:0000256" key="11">
    <source>
        <dbReference type="ARBA" id="ARBA00022827"/>
    </source>
</evidence>
<dbReference type="GO" id="GO:0005829">
    <property type="term" value="C:cytosol"/>
    <property type="evidence" value="ECO:0007669"/>
    <property type="project" value="TreeGrafter"/>
</dbReference>
<keyword evidence="10 20" id="KW-0285">Flavoprotein</keyword>
<dbReference type="NCBIfam" id="NF000755">
    <property type="entry name" value="PRK00046.1"/>
    <property type="match status" value="1"/>
</dbReference>
<evidence type="ECO:0000256" key="1">
    <source>
        <dbReference type="ARBA" id="ARBA00001974"/>
    </source>
</evidence>
<dbReference type="GO" id="GO:0008360">
    <property type="term" value="P:regulation of cell shape"/>
    <property type="evidence" value="ECO:0007669"/>
    <property type="project" value="UniProtKB-KW"/>
</dbReference>
<dbReference type="InterPro" id="IPR036318">
    <property type="entry name" value="FAD-bd_PCMH-like_sf"/>
</dbReference>
<dbReference type="SUPFAM" id="SSF56176">
    <property type="entry name" value="FAD-binding/transporter-associated domain-like"/>
    <property type="match status" value="1"/>
</dbReference>
<evidence type="ECO:0000256" key="5">
    <source>
        <dbReference type="ARBA" id="ARBA00010485"/>
    </source>
</evidence>
<dbReference type="InterPro" id="IPR003170">
    <property type="entry name" value="MurB"/>
</dbReference>
<evidence type="ECO:0000256" key="15">
    <source>
        <dbReference type="ARBA" id="ARBA00023002"/>
    </source>
</evidence>
<name>A0A9D1WED8_9GAMM</name>
<evidence type="ECO:0000256" key="16">
    <source>
        <dbReference type="ARBA" id="ARBA00023306"/>
    </source>
</evidence>
<dbReference type="Proteomes" id="UP000886829">
    <property type="component" value="Unassembled WGS sequence"/>
</dbReference>
<sequence length="350" mass="38909">MFDLSSYNTFNLHVSAREGIEIKCTEDLLALDLPLSEPYIILGGGSDVLFTEDFDGLVLINRILGIDVQKVELSPSTLPLNELDQAELFYEVRVGGGVVLDDLIVGLLQHGICGLENLSLIPGTVGAAPIQNIGAYGVEIGDFISSLETINLRTGEKRIFTHDECQFGYRYSIFKEPDFRSFFITHVNLRLSNSFVPQQNYAGLQSNEFKDAFAMRDRVISLRNEKLPNPKYVGNAGSFFKNPYVSKETVEKLQDAYEGKVPCYLLEDGNYKLAAGWLIDKAQCRGLRHGQVGTWGKQALVIVNLGNAKPHEVVALARYVSAEVKSKFGIDLVPEVRLYGKHGELAWDQI</sequence>
<dbReference type="EC" id="1.3.1.98" evidence="6 20"/>
<evidence type="ECO:0000256" key="9">
    <source>
        <dbReference type="ARBA" id="ARBA00022618"/>
    </source>
</evidence>
<keyword evidence="11 20" id="KW-0274">FAD</keyword>
<protein>
    <recommendedName>
        <fullName evidence="7 20">UDP-N-acetylenolpyruvoylglucosamine reductase</fullName>
        <ecNumber evidence="6 20">1.3.1.98</ecNumber>
    </recommendedName>
    <alternativeName>
        <fullName evidence="18 20">UDP-N-acetylmuramate dehydrogenase</fullName>
    </alternativeName>
</protein>
<reference evidence="22" key="1">
    <citation type="journal article" date="2021" name="PeerJ">
        <title>Extensive microbial diversity within the chicken gut microbiome revealed by metagenomics and culture.</title>
        <authorList>
            <person name="Gilroy R."/>
            <person name="Ravi A."/>
            <person name="Getino M."/>
            <person name="Pursley I."/>
            <person name="Horton D.L."/>
            <person name="Alikhan N.F."/>
            <person name="Baker D."/>
            <person name="Gharbi K."/>
            <person name="Hall N."/>
            <person name="Watson M."/>
            <person name="Adriaenssens E.M."/>
            <person name="Foster-Nyarko E."/>
            <person name="Jarju S."/>
            <person name="Secka A."/>
            <person name="Antonio M."/>
            <person name="Oren A."/>
            <person name="Chaudhuri R.R."/>
            <person name="La Ragione R."/>
            <person name="Hildebrand F."/>
            <person name="Pallen M.J."/>
        </authorList>
    </citation>
    <scope>NUCLEOTIDE SEQUENCE</scope>
    <source>
        <strain evidence="22">USASDec5-558</strain>
    </source>
</reference>
<keyword evidence="14 20" id="KW-0573">Peptidoglycan synthesis</keyword>
<evidence type="ECO:0000256" key="7">
    <source>
        <dbReference type="ARBA" id="ARBA00015188"/>
    </source>
</evidence>
<evidence type="ECO:0000256" key="8">
    <source>
        <dbReference type="ARBA" id="ARBA00022490"/>
    </source>
</evidence>
<dbReference type="InterPro" id="IPR006094">
    <property type="entry name" value="Oxid_FAD_bind_N"/>
</dbReference>
<keyword evidence="12 20" id="KW-0521">NADP</keyword>
<dbReference type="InterPro" id="IPR016166">
    <property type="entry name" value="FAD-bd_PCMH"/>
</dbReference>
<evidence type="ECO:0000313" key="22">
    <source>
        <dbReference type="EMBL" id="HIX57651.1"/>
    </source>
</evidence>
<reference evidence="22" key="2">
    <citation type="submission" date="2021-04" db="EMBL/GenBank/DDBJ databases">
        <authorList>
            <person name="Gilroy R."/>
        </authorList>
    </citation>
    <scope>NUCLEOTIDE SEQUENCE</scope>
    <source>
        <strain evidence="22">USASDec5-558</strain>
    </source>
</reference>
<comment type="pathway">
    <text evidence="4 20">Cell wall biogenesis; peptidoglycan biosynthesis.</text>
</comment>
<evidence type="ECO:0000256" key="2">
    <source>
        <dbReference type="ARBA" id="ARBA00003921"/>
    </source>
</evidence>
<evidence type="ECO:0000256" key="4">
    <source>
        <dbReference type="ARBA" id="ARBA00004752"/>
    </source>
</evidence>
<dbReference type="InterPro" id="IPR011601">
    <property type="entry name" value="MurB_C"/>
</dbReference>
<keyword evidence="13 20" id="KW-0133">Cell shape</keyword>
<keyword evidence="8 20" id="KW-0963">Cytoplasm</keyword>
<dbReference type="Pfam" id="PF01565">
    <property type="entry name" value="FAD_binding_4"/>
    <property type="match status" value="1"/>
</dbReference>
<dbReference type="GO" id="GO:0071949">
    <property type="term" value="F:FAD binding"/>
    <property type="evidence" value="ECO:0007669"/>
    <property type="project" value="InterPro"/>
</dbReference>
<feature type="active site" evidence="20">
    <location>
        <position position="170"/>
    </location>
</feature>
<dbReference type="InterPro" id="IPR016169">
    <property type="entry name" value="FAD-bd_PCMH_sub2"/>
</dbReference>
<feature type="active site" evidence="20">
    <location>
        <position position="335"/>
    </location>
</feature>
<evidence type="ECO:0000256" key="14">
    <source>
        <dbReference type="ARBA" id="ARBA00022984"/>
    </source>
</evidence>
<proteinExistence type="inferred from homology"/>
<comment type="cofactor">
    <cofactor evidence="1 20">
        <name>FAD</name>
        <dbReference type="ChEBI" id="CHEBI:57692"/>
    </cofactor>
</comment>
<evidence type="ECO:0000259" key="21">
    <source>
        <dbReference type="PROSITE" id="PS51387"/>
    </source>
</evidence>
<dbReference type="Pfam" id="PF02873">
    <property type="entry name" value="MurB_C"/>
    <property type="match status" value="1"/>
</dbReference>
<keyword evidence="16 20" id="KW-0131">Cell cycle</keyword>
<keyword evidence="17 20" id="KW-0961">Cell wall biogenesis/degradation</keyword>
<evidence type="ECO:0000256" key="19">
    <source>
        <dbReference type="ARBA" id="ARBA00048914"/>
    </source>
</evidence>
<organism evidence="22 23">
    <name type="scientific">Candidatus Anaerobiospirillum pullistercoris</name>
    <dbReference type="NCBI Taxonomy" id="2838452"/>
    <lineage>
        <taxon>Bacteria</taxon>
        <taxon>Pseudomonadati</taxon>
        <taxon>Pseudomonadota</taxon>
        <taxon>Gammaproteobacteria</taxon>
        <taxon>Aeromonadales</taxon>
        <taxon>Succinivibrionaceae</taxon>
        <taxon>Anaerobiospirillum</taxon>
    </lineage>
</organism>
<evidence type="ECO:0000256" key="3">
    <source>
        <dbReference type="ARBA" id="ARBA00004496"/>
    </source>
</evidence>
<comment type="similarity">
    <text evidence="5 20">Belongs to the MurB family.</text>
</comment>
<comment type="function">
    <text evidence="2 20">Cell wall formation.</text>
</comment>
<comment type="subcellular location">
    <subcellularLocation>
        <location evidence="3 20">Cytoplasm</location>
    </subcellularLocation>
</comment>
<dbReference type="GO" id="GO:0051301">
    <property type="term" value="P:cell division"/>
    <property type="evidence" value="ECO:0007669"/>
    <property type="project" value="UniProtKB-KW"/>
</dbReference>